<dbReference type="AlphaFoldDB" id="A0A397Y882"/>
<feature type="region of interest" description="Disordered" evidence="1">
    <location>
        <begin position="289"/>
        <end position="309"/>
    </location>
</feature>
<dbReference type="PANTHER" id="PTHR31286:SF163">
    <property type="entry name" value="ZINC KNUCKLE CX2CX4HX4C DOMAIN-CONTAINING PROTEIN"/>
    <property type="match status" value="1"/>
</dbReference>
<feature type="compositionally biased region" description="Basic and acidic residues" evidence="1">
    <location>
        <begin position="205"/>
        <end position="223"/>
    </location>
</feature>
<dbReference type="InterPro" id="IPR040256">
    <property type="entry name" value="At4g02000-like"/>
</dbReference>
<proteinExistence type="predicted"/>
<dbReference type="PANTHER" id="PTHR31286">
    <property type="entry name" value="GLYCINE-RICH CELL WALL STRUCTURAL PROTEIN 1.8-LIKE"/>
    <property type="match status" value="1"/>
</dbReference>
<evidence type="ECO:0000259" key="2">
    <source>
        <dbReference type="Pfam" id="PF14111"/>
    </source>
</evidence>
<organism evidence="3 4">
    <name type="scientific">Brassica campestris</name>
    <name type="common">Field mustard</name>
    <dbReference type="NCBI Taxonomy" id="3711"/>
    <lineage>
        <taxon>Eukaryota</taxon>
        <taxon>Viridiplantae</taxon>
        <taxon>Streptophyta</taxon>
        <taxon>Embryophyta</taxon>
        <taxon>Tracheophyta</taxon>
        <taxon>Spermatophyta</taxon>
        <taxon>Magnoliopsida</taxon>
        <taxon>eudicotyledons</taxon>
        <taxon>Gunneridae</taxon>
        <taxon>Pentapetalae</taxon>
        <taxon>rosids</taxon>
        <taxon>malvids</taxon>
        <taxon>Brassicales</taxon>
        <taxon>Brassicaceae</taxon>
        <taxon>Brassiceae</taxon>
        <taxon>Brassica</taxon>
    </lineage>
</organism>
<evidence type="ECO:0000313" key="3">
    <source>
        <dbReference type="EMBL" id="RID49742.1"/>
    </source>
</evidence>
<dbReference type="Proteomes" id="UP000264353">
    <property type="component" value="Chromosome A8"/>
</dbReference>
<evidence type="ECO:0000313" key="4">
    <source>
        <dbReference type="Proteomes" id="UP000264353"/>
    </source>
</evidence>
<feature type="region of interest" description="Disordered" evidence="1">
    <location>
        <begin position="191"/>
        <end position="266"/>
    </location>
</feature>
<evidence type="ECO:0000256" key="1">
    <source>
        <dbReference type="SAM" id="MobiDB-lite"/>
    </source>
</evidence>
<protein>
    <recommendedName>
        <fullName evidence="2">DUF4283 domain-containing protein</fullName>
    </recommendedName>
</protein>
<dbReference type="InterPro" id="IPR025558">
    <property type="entry name" value="DUF4283"/>
</dbReference>
<name>A0A397Y882_BRACM</name>
<gene>
    <name evidence="3" type="ORF">BRARA_H00520</name>
</gene>
<dbReference type="EMBL" id="CM010635">
    <property type="protein sequence ID" value="RID49742.1"/>
    <property type="molecule type" value="Genomic_DNA"/>
</dbReference>
<feature type="domain" description="DUF4283" evidence="2">
    <location>
        <begin position="57"/>
        <end position="91"/>
    </location>
</feature>
<dbReference type="Pfam" id="PF14111">
    <property type="entry name" value="DUF4283"/>
    <property type="match status" value="1"/>
</dbReference>
<accession>A0A397Y882</accession>
<sequence length="349" mass="39644">MEHRRISSAEKGKGIDFALQQPSRSARVKVPQPENAEQLRKHSLTLIGCVTNKSVQKFEREKDLLAVLEQRPYHYARWMIILQRWEPTISPNFPSLIPFWIKVQATIKVIGEDIGFYEKAEISAVSARMRVHIDGLLPLIKSSVVEFHNGDEVHTNLVYERLDKHCTKCLKLDHELKECLVARAEARALKAADEGNTSGHPVGTTKDKNSASSHDPDILRARDQPLNPPFQFSASIRNNEKGKSYTNEPSERSGHGSERAPRDREYYRHRQLPAPPSRSFYREVPKQPPMLEDIDSSASKSYPENADRGIPHQIMDESLPHIALQDAVGEVRDAMKQYSQCADPTEREA</sequence>
<reference evidence="3 4" key="1">
    <citation type="submission" date="2018-06" db="EMBL/GenBank/DDBJ databases">
        <title>WGS assembly of Brassica rapa FPsc.</title>
        <authorList>
            <person name="Bowman J."/>
            <person name="Kohchi T."/>
            <person name="Yamato K."/>
            <person name="Jenkins J."/>
            <person name="Shu S."/>
            <person name="Ishizaki K."/>
            <person name="Yamaoka S."/>
            <person name="Nishihama R."/>
            <person name="Nakamura Y."/>
            <person name="Berger F."/>
            <person name="Adam C."/>
            <person name="Aki S."/>
            <person name="Althoff F."/>
            <person name="Araki T."/>
            <person name="Arteaga-Vazquez M."/>
            <person name="Balasubrmanian S."/>
            <person name="Bauer D."/>
            <person name="Boehm C."/>
            <person name="Briginshaw L."/>
            <person name="Caballero-Perez J."/>
            <person name="Catarino B."/>
            <person name="Chen F."/>
            <person name="Chiyoda S."/>
            <person name="Chovatia M."/>
            <person name="Davies K."/>
            <person name="Delmans M."/>
            <person name="Demura T."/>
            <person name="Dierschke T."/>
            <person name="Dolan L."/>
            <person name="Dorantes-Acosta A."/>
            <person name="Eklund D."/>
            <person name="Florent S."/>
            <person name="Flores-Sandoval E."/>
            <person name="Fujiyama A."/>
            <person name="Fukuzawa H."/>
            <person name="Galik B."/>
            <person name="Grimanelli D."/>
            <person name="Grimwood J."/>
            <person name="Grossniklaus U."/>
            <person name="Hamada T."/>
            <person name="Haseloff J."/>
            <person name="Hetherington A."/>
            <person name="Higo A."/>
            <person name="Hirakawa Y."/>
            <person name="Hundley H."/>
            <person name="Ikeda Y."/>
            <person name="Inoue K."/>
            <person name="Inoue S."/>
            <person name="Ishida S."/>
            <person name="Jia Q."/>
            <person name="Kakita M."/>
            <person name="Kanazawa T."/>
            <person name="Kawai Y."/>
            <person name="Kawashima T."/>
            <person name="Kennedy M."/>
            <person name="Kinose K."/>
            <person name="Kinoshita T."/>
            <person name="Kohara Y."/>
            <person name="Koide E."/>
            <person name="Komatsu K."/>
            <person name="Kopischke S."/>
            <person name="Kubo M."/>
            <person name="Kyozuka J."/>
            <person name="Lagercrantz U."/>
            <person name="Lin S."/>
            <person name="Lindquist E."/>
            <person name="Lipzen A."/>
            <person name="Lu C."/>
            <person name="Luna E."/>
            <person name="Martienssen R."/>
            <person name="Minamino N."/>
            <person name="Mizutani M."/>
            <person name="Mizutani M."/>
            <person name="Mochizuki N."/>
            <person name="Monte I."/>
            <person name="Mosher R."/>
            <person name="Nagasaki H."/>
            <person name="Nakagami H."/>
            <person name="Naramoto S."/>
            <person name="Nishitani K."/>
            <person name="Ohtani M."/>
            <person name="Okamoto T."/>
            <person name="Okumura M."/>
            <person name="Phillips J."/>
            <person name="Pollak B."/>
            <person name="Reinders A."/>
            <person name="Roevekamp M."/>
            <person name="Sano R."/>
            <person name="Sawa S."/>
            <person name="Schmid M."/>
            <person name="Shirakawa M."/>
            <person name="Solano R."/>
            <person name="Spunde A."/>
            <person name="Suetsugu N."/>
            <person name="Sugano S."/>
            <person name="Sugiyama A."/>
            <person name="Sun R."/>
            <person name="Suzuki Y."/>
            <person name="Takenaka M."/>
            <person name="Takezawa D."/>
            <person name="Tomogane H."/>
            <person name="Tsuzuki M."/>
            <person name="Ueda T."/>
            <person name="Umeda M."/>
            <person name="Ward J."/>
            <person name="Watanabe Y."/>
            <person name="Yazaki K."/>
            <person name="Yokoyama R."/>
            <person name="Yoshitake Y."/>
            <person name="Yotsui I."/>
            <person name="Zachgo S."/>
            <person name="Schmutz J."/>
        </authorList>
    </citation>
    <scope>NUCLEOTIDE SEQUENCE [LARGE SCALE GENOMIC DNA]</scope>
    <source>
        <strain evidence="4">cv. B-3</strain>
    </source>
</reference>
<feature type="compositionally biased region" description="Basic and acidic residues" evidence="1">
    <location>
        <begin position="238"/>
        <end position="266"/>
    </location>
</feature>